<evidence type="ECO:0000313" key="1">
    <source>
        <dbReference type="EMBL" id="CAA9328535.1"/>
    </source>
</evidence>
<name>A0A6J4LB21_9CHLR</name>
<gene>
    <name evidence="1" type="ORF">AVDCRST_MAG93-6081</name>
</gene>
<sequence>MSDNEQPDGPANFHISIIGPHDTGGIIEIDARPLGGPAFRMPTKTMGLIHLTADKVSWDAVSAILTLGAALQKGAADLGVDLSADNGAGLRRYYRALYHTAQFVTREATLEASYELLREGKISRAQAATLAQDVLQQKISLDTWRKAVDKWAAEHGKPKLDLRHGRPIKQKPENTA</sequence>
<proteinExistence type="predicted"/>
<organism evidence="1">
    <name type="scientific">uncultured Chloroflexia bacterium</name>
    <dbReference type="NCBI Taxonomy" id="1672391"/>
    <lineage>
        <taxon>Bacteria</taxon>
        <taxon>Bacillati</taxon>
        <taxon>Chloroflexota</taxon>
        <taxon>Chloroflexia</taxon>
        <taxon>environmental samples</taxon>
    </lineage>
</organism>
<reference evidence="1" key="1">
    <citation type="submission" date="2020-02" db="EMBL/GenBank/DDBJ databases">
        <authorList>
            <person name="Meier V. D."/>
        </authorList>
    </citation>
    <scope>NUCLEOTIDE SEQUENCE</scope>
    <source>
        <strain evidence="1">AVDCRST_MAG93</strain>
    </source>
</reference>
<dbReference type="AlphaFoldDB" id="A0A6J4LB21"/>
<dbReference type="EMBL" id="CADCTR010002045">
    <property type="protein sequence ID" value="CAA9328535.1"/>
    <property type="molecule type" value="Genomic_DNA"/>
</dbReference>
<accession>A0A6J4LB21</accession>
<protein>
    <submittedName>
        <fullName evidence="1">Uncharacterized protein</fullName>
    </submittedName>
</protein>